<sequence>MIHDQSNPLEPNQSPSEAQPDSQLQPIDSPIDSSADKSSADKLDSSMDSEIDLESEETIESEETEETIAATISSEPTEGGETIAANVPPSEPISITPVVPKESIGSSTSSSTASTTTSSSAPASAPESASTASKTQALFRLVGQLWGIFVAFLPIVGRFLRTVWKGVLTVLQWLYSVWKAILPRLRSRLPAGWNKLPDWVLTTVAVALLVFVLWLTAQLWPGKPPTLAGDRTPPTLKAPAPVQPVAPTANDPALIARLQEQVAEITDSYADGLIQSVQASFRDDRLIVQLSDAWYTLDLASQNRLATELLARSRKLEFDKLEIVDSEGELLARSPVVGTKMVVYERLSNQG</sequence>
<dbReference type="AlphaFoldDB" id="A0A9E8Z8A3"/>
<keyword evidence="2" id="KW-0472">Membrane</keyword>
<protein>
    <submittedName>
        <fullName evidence="3">Uncharacterized protein</fullName>
    </submittedName>
</protein>
<feature type="region of interest" description="Disordered" evidence="1">
    <location>
        <begin position="1"/>
        <end position="128"/>
    </location>
</feature>
<dbReference type="Proteomes" id="UP001163152">
    <property type="component" value="Chromosome"/>
</dbReference>
<reference evidence="3" key="1">
    <citation type="submission" date="2022-12" db="EMBL/GenBank/DDBJ databases">
        <title>Polyphasic identification of a Novel Hot-Spring Cyanobacterium Ocullathermofonsia sinensis gen nov. sp. nov. and Genomic Insights on its Adaptations to the Thermal Habitat.</title>
        <authorList>
            <person name="Daroch M."/>
            <person name="Tang J."/>
            <person name="Jiang Y."/>
        </authorList>
    </citation>
    <scope>NUCLEOTIDE SEQUENCE</scope>
    <source>
        <strain evidence="3">PKUAC-SCTA174</strain>
    </source>
</reference>
<feature type="compositionally biased region" description="Basic and acidic residues" evidence="1">
    <location>
        <begin position="34"/>
        <end position="45"/>
    </location>
</feature>
<dbReference type="RefSeq" id="WP_268607543.1">
    <property type="nucleotide sequence ID" value="NZ_CP113797.1"/>
</dbReference>
<keyword evidence="2" id="KW-1133">Transmembrane helix</keyword>
<feature type="transmembrane region" description="Helical" evidence="2">
    <location>
        <begin position="137"/>
        <end position="156"/>
    </location>
</feature>
<keyword evidence="2" id="KW-0812">Transmembrane</keyword>
<feature type="compositionally biased region" description="Low complexity" evidence="1">
    <location>
        <begin position="106"/>
        <end position="128"/>
    </location>
</feature>
<dbReference type="KEGG" id="tsin:OXH18_13175"/>
<evidence type="ECO:0000256" key="1">
    <source>
        <dbReference type="SAM" id="MobiDB-lite"/>
    </source>
</evidence>
<name>A0A9E8Z8A3_9CYAN</name>
<feature type="compositionally biased region" description="Polar residues" evidence="1">
    <location>
        <begin position="1"/>
        <end position="25"/>
    </location>
</feature>
<proteinExistence type="predicted"/>
<evidence type="ECO:0000256" key="2">
    <source>
        <dbReference type="SAM" id="Phobius"/>
    </source>
</evidence>
<keyword evidence="4" id="KW-1185">Reference proteome</keyword>
<gene>
    <name evidence="3" type="ORF">OXH18_13175</name>
</gene>
<feature type="transmembrane region" description="Helical" evidence="2">
    <location>
        <begin position="199"/>
        <end position="220"/>
    </location>
</feature>
<evidence type="ECO:0000313" key="3">
    <source>
        <dbReference type="EMBL" id="WAL58147.1"/>
    </source>
</evidence>
<dbReference type="EMBL" id="CP113797">
    <property type="protein sequence ID" value="WAL58147.1"/>
    <property type="molecule type" value="Genomic_DNA"/>
</dbReference>
<accession>A0A9E8Z8A3</accession>
<feature type="compositionally biased region" description="Acidic residues" evidence="1">
    <location>
        <begin position="47"/>
        <end position="66"/>
    </location>
</feature>
<evidence type="ECO:0000313" key="4">
    <source>
        <dbReference type="Proteomes" id="UP001163152"/>
    </source>
</evidence>
<organism evidence="3 4">
    <name type="scientific">Thermocoleostomius sinensis A174</name>
    <dbReference type="NCBI Taxonomy" id="2016057"/>
    <lineage>
        <taxon>Bacteria</taxon>
        <taxon>Bacillati</taxon>
        <taxon>Cyanobacteriota</taxon>
        <taxon>Cyanophyceae</taxon>
        <taxon>Oculatellales</taxon>
        <taxon>Oculatellaceae</taxon>
        <taxon>Thermocoleostomius</taxon>
    </lineage>
</organism>